<sequence>MQGDVVSPRHFGRRHTIRGNVLRNFIFSFPFFSLQAAANCTTWVWYPDIEKYEAFSHICSPPPPPSPLKPPRPPPSPPPLTPAVTSSWFLLDSPVTSRLHDVCFSSSTHGWAVGIDNVVLHTSDGGETWAAQRDITFLGQIWRGVSFADDFRGWVVGDRAQIISTVDGGVTWEALESGVDASYNFYAVQVVNGTDLWVVGDYGTVLHLPITAEGGTEPTFSLQSSNAQSAAQYALRTLHFVTPVVGYIAGEYGALVKTTDGGATWRSLATGSSGVILQGVYFKNATVGWLAGGAGLILYTEDGGEVWEEQQGCGTIYDLHDIAVDYTGTSAWAGGRQGGVCQTISAGNLWEYERGAAEGMAINALAWAPGYDESANVLWAVGEFGKIAHYIGSPPPPPCPSRPRRHLRLHHLLRHLLLRLRRHLRLLHLRHRRLLHPPPPPPPPSPPPPPPPPPPPSPPPPPPPPPPSAKWAVDFDGVDDYLLLPEISGMRSFSMWVYRTSTQPSTVHYLVDARLGAFSGYFDNSRAGDLYSAIYVDGERMPLRWASVPVDGWGHVYMETFYPVTDDLNFMSAAISGDEDYANGCLKGRLSEVYVWSRHLLLHELLITFNGFDQRAYEYNGLLGYFYLEEGEGDWVADVTQQNLDGFLGGDPQSMPLAASITTALLAPTRLAYHRATASSPPLPARPSQHLPPTASPPPTAPSRSPASCYAGENYQRCRPNSPPPPPPGMLPATNSSDAAPEEGSAQYQMDTQTAPLANTSMLPGSPPPPPMPSPLVMPGTPTPTSTISSAPSPVASSAPTASSPRASEELEVSVESASPEQDSHTDLVLPVAISAGLLLLAGAGYLAYQAWPKSAGHQSCDVMSNGGLVGSTDGQPAPVVGELPPDGTTLIKGIQTWSPSGQNAKVAPVDWT</sequence>
<reference evidence="3 4" key="1">
    <citation type="journal article" date="2015" name="Genome Biol. Evol.">
        <title>Comparative Genomics of a Bacterivorous Green Alga Reveals Evolutionary Causalities and Consequences of Phago-Mixotrophic Mode of Nutrition.</title>
        <authorList>
            <person name="Burns J.A."/>
            <person name="Paasch A."/>
            <person name="Narechania A."/>
            <person name="Kim E."/>
        </authorList>
    </citation>
    <scope>NUCLEOTIDE SEQUENCE [LARGE SCALE GENOMIC DNA]</scope>
    <source>
        <strain evidence="3 4">PLY_AMNH</strain>
    </source>
</reference>
<dbReference type="PANTHER" id="PTHR48125">
    <property type="entry name" value="LP07818P1"/>
    <property type="match status" value="1"/>
</dbReference>
<evidence type="ECO:0000259" key="2">
    <source>
        <dbReference type="Pfam" id="PF14870"/>
    </source>
</evidence>
<dbReference type="PANTHER" id="PTHR48125:SF10">
    <property type="entry name" value="OS12G0136300 PROTEIN"/>
    <property type="match status" value="1"/>
</dbReference>
<accession>A0AAE0GFS0</accession>
<dbReference type="Pfam" id="PF14870">
    <property type="entry name" value="PSII_BNR"/>
    <property type="match status" value="3"/>
</dbReference>
<dbReference type="Gene3D" id="2.130.10.10">
    <property type="entry name" value="YVTN repeat-like/Quinoprotein amine dehydrogenase"/>
    <property type="match status" value="1"/>
</dbReference>
<feature type="domain" description="Photosynthesis system II assembly factor Ycf48/Hcf136-like" evidence="2">
    <location>
        <begin position="235"/>
        <end position="309"/>
    </location>
</feature>
<evidence type="ECO:0000256" key="1">
    <source>
        <dbReference type="SAM" id="MobiDB-lite"/>
    </source>
</evidence>
<dbReference type="PRINTS" id="PR01217">
    <property type="entry name" value="PRICHEXTENSN"/>
</dbReference>
<feature type="compositionally biased region" description="Pro residues" evidence="1">
    <location>
        <begin position="721"/>
        <end position="730"/>
    </location>
</feature>
<dbReference type="AlphaFoldDB" id="A0AAE0GFS0"/>
<dbReference type="InterPro" id="IPR028203">
    <property type="entry name" value="PSII_CF48-like_dom"/>
</dbReference>
<dbReference type="SUPFAM" id="SSF49899">
    <property type="entry name" value="Concanavalin A-like lectins/glucanases"/>
    <property type="match status" value="1"/>
</dbReference>
<gene>
    <name evidence="3" type="ORF">CYMTET_14792</name>
</gene>
<keyword evidence="4" id="KW-1185">Reference proteome</keyword>
<dbReference type="InterPro" id="IPR013320">
    <property type="entry name" value="ConA-like_dom_sf"/>
</dbReference>
<name>A0AAE0GFS0_9CHLO</name>
<comment type="caution">
    <text evidence="3">The sequence shown here is derived from an EMBL/GenBank/DDBJ whole genome shotgun (WGS) entry which is preliminary data.</text>
</comment>
<feature type="compositionally biased region" description="Pro residues" evidence="1">
    <location>
        <begin position="765"/>
        <end position="776"/>
    </location>
</feature>
<feature type="region of interest" description="Disordered" evidence="1">
    <location>
        <begin position="435"/>
        <end position="469"/>
    </location>
</feature>
<dbReference type="SUPFAM" id="SSF50939">
    <property type="entry name" value="Sialidases"/>
    <property type="match status" value="1"/>
</dbReference>
<evidence type="ECO:0000313" key="4">
    <source>
        <dbReference type="Proteomes" id="UP001190700"/>
    </source>
</evidence>
<feature type="compositionally biased region" description="Low complexity" evidence="1">
    <location>
        <begin position="777"/>
        <end position="806"/>
    </location>
</feature>
<evidence type="ECO:0000313" key="3">
    <source>
        <dbReference type="EMBL" id="KAK3277182.1"/>
    </source>
</evidence>
<feature type="compositionally biased region" description="Pro residues" evidence="1">
    <location>
        <begin position="436"/>
        <end position="468"/>
    </location>
</feature>
<dbReference type="Proteomes" id="UP001190700">
    <property type="component" value="Unassembled WGS sequence"/>
</dbReference>
<protein>
    <recommendedName>
        <fullName evidence="2">Photosynthesis system II assembly factor Ycf48/Hcf136-like domain-containing protein</fullName>
    </recommendedName>
</protein>
<dbReference type="InterPro" id="IPR015943">
    <property type="entry name" value="WD40/YVTN_repeat-like_dom_sf"/>
</dbReference>
<feature type="region of interest" description="Disordered" evidence="1">
    <location>
        <begin position="676"/>
        <end position="824"/>
    </location>
</feature>
<proteinExistence type="predicted"/>
<feature type="compositionally biased region" description="Polar residues" evidence="1">
    <location>
        <begin position="746"/>
        <end position="759"/>
    </location>
</feature>
<organism evidence="3 4">
    <name type="scientific">Cymbomonas tetramitiformis</name>
    <dbReference type="NCBI Taxonomy" id="36881"/>
    <lineage>
        <taxon>Eukaryota</taxon>
        <taxon>Viridiplantae</taxon>
        <taxon>Chlorophyta</taxon>
        <taxon>Pyramimonadophyceae</taxon>
        <taxon>Pyramimonadales</taxon>
        <taxon>Pyramimonadaceae</taxon>
        <taxon>Cymbomonas</taxon>
    </lineage>
</organism>
<feature type="domain" description="Photosynthesis system II assembly factor Ycf48/Hcf136-like" evidence="2">
    <location>
        <begin position="144"/>
        <end position="213"/>
    </location>
</feature>
<feature type="domain" description="Photosynthesis system II assembly factor Ycf48/Hcf136-like" evidence="2">
    <location>
        <begin position="84"/>
        <end position="132"/>
    </location>
</feature>
<dbReference type="EMBL" id="LGRX02006223">
    <property type="protein sequence ID" value="KAK3277182.1"/>
    <property type="molecule type" value="Genomic_DNA"/>
</dbReference>
<dbReference type="InterPro" id="IPR036278">
    <property type="entry name" value="Sialidase_sf"/>
</dbReference>